<dbReference type="InterPro" id="IPR013249">
    <property type="entry name" value="RNA_pol_sigma70_r4_t2"/>
</dbReference>
<evidence type="ECO:0000259" key="7">
    <source>
        <dbReference type="Pfam" id="PF08281"/>
    </source>
</evidence>
<evidence type="ECO:0000256" key="5">
    <source>
        <dbReference type="ARBA" id="ARBA00023163"/>
    </source>
</evidence>
<reference evidence="8 9" key="1">
    <citation type="submission" date="2020-08" db="EMBL/GenBank/DDBJ databases">
        <authorList>
            <person name="Seo M.-J."/>
        </authorList>
    </citation>
    <scope>NUCLEOTIDE SEQUENCE [LARGE SCALE GENOMIC DNA]</scope>
    <source>
        <strain evidence="8 9">KIGAM211</strain>
    </source>
</reference>
<dbReference type="InterPro" id="IPR007627">
    <property type="entry name" value="RNA_pol_sigma70_r2"/>
</dbReference>
<dbReference type="GO" id="GO:0006352">
    <property type="term" value="P:DNA-templated transcription initiation"/>
    <property type="evidence" value="ECO:0007669"/>
    <property type="project" value="InterPro"/>
</dbReference>
<evidence type="ECO:0000313" key="9">
    <source>
        <dbReference type="Proteomes" id="UP000523955"/>
    </source>
</evidence>
<protein>
    <submittedName>
        <fullName evidence="8">Sigma-70 family RNA polymerase sigma factor</fullName>
    </submittedName>
</protein>
<feature type="domain" description="RNA polymerase sigma-70 region 2" evidence="6">
    <location>
        <begin position="24"/>
        <end position="88"/>
    </location>
</feature>
<dbReference type="AlphaFoldDB" id="A0A7X0RFM7"/>
<dbReference type="NCBIfam" id="TIGR02937">
    <property type="entry name" value="sigma70-ECF"/>
    <property type="match status" value="1"/>
</dbReference>
<evidence type="ECO:0000313" key="8">
    <source>
        <dbReference type="EMBL" id="MBB6626134.1"/>
    </source>
</evidence>
<dbReference type="InterPro" id="IPR036388">
    <property type="entry name" value="WH-like_DNA-bd_sf"/>
</dbReference>
<keyword evidence="4" id="KW-0238">DNA-binding</keyword>
<keyword evidence="2" id="KW-0805">Transcription regulation</keyword>
<organism evidence="8 9">
    <name type="scientific">Nocardioides luti</name>
    <dbReference type="NCBI Taxonomy" id="2761101"/>
    <lineage>
        <taxon>Bacteria</taxon>
        <taxon>Bacillati</taxon>
        <taxon>Actinomycetota</taxon>
        <taxon>Actinomycetes</taxon>
        <taxon>Propionibacteriales</taxon>
        <taxon>Nocardioidaceae</taxon>
        <taxon>Nocardioides</taxon>
    </lineage>
</organism>
<dbReference type="InterPro" id="IPR039425">
    <property type="entry name" value="RNA_pol_sigma-70-like"/>
</dbReference>
<feature type="domain" description="RNA polymerase sigma factor 70 region 4 type 2" evidence="7">
    <location>
        <begin position="116"/>
        <end position="168"/>
    </location>
</feature>
<keyword evidence="9" id="KW-1185">Reference proteome</keyword>
<keyword evidence="3" id="KW-0731">Sigma factor</keyword>
<sequence>MGGAGSGAAGGAAGRDEASYVEFVAASQDRLRRIAYAVCADDARAEDVLQEALVKLYLAWPQVRTRGSEEAFARRVIVNADLDDRRRPWHRRRSRMSEEELTRLPSAAATESAEHLDLLAALRLLPPMQRRTVVLRHWLGLSVEETADELSIAPGTVKSHTSRGLAALHRLLVEDASPV</sequence>
<dbReference type="Pfam" id="PF04542">
    <property type="entry name" value="Sigma70_r2"/>
    <property type="match status" value="1"/>
</dbReference>
<dbReference type="SUPFAM" id="SSF88659">
    <property type="entry name" value="Sigma3 and sigma4 domains of RNA polymerase sigma factors"/>
    <property type="match status" value="1"/>
</dbReference>
<dbReference type="GO" id="GO:0003677">
    <property type="term" value="F:DNA binding"/>
    <property type="evidence" value="ECO:0007669"/>
    <property type="project" value="UniProtKB-KW"/>
</dbReference>
<evidence type="ECO:0000256" key="4">
    <source>
        <dbReference type="ARBA" id="ARBA00023125"/>
    </source>
</evidence>
<name>A0A7X0RFM7_9ACTN</name>
<dbReference type="Pfam" id="PF08281">
    <property type="entry name" value="Sigma70_r4_2"/>
    <property type="match status" value="1"/>
</dbReference>
<evidence type="ECO:0000256" key="2">
    <source>
        <dbReference type="ARBA" id="ARBA00023015"/>
    </source>
</evidence>
<dbReference type="GO" id="GO:0016987">
    <property type="term" value="F:sigma factor activity"/>
    <property type="evidence" value="ECO:0007669"/>
    <property type="project" value="UniProtKB-KW"/>
</dbReference>
<accession>A0A7X0RFM7</accession>
<dbReference type="InterPro" id="IPR013324">
    <property type="entry name" value="RNA_pol_sigma_r3/r4-like"/>
</dbReference>
<comment type="caution">
    <text evidence="8">The sequence shown here is derived from an EMBL/GenBank/DDBJ whole genome shotgun (WGS) entry which is preliminary data.</text>
</comment>
<dbReference type="PANTHER" id="PTHR43133:SF50">
    <property type="entry name" value="ECF RNA POLYMERASE SIGMA FACTOR SIGM"/>
    <property type="match status" value="1"/>
</dbReference>
<dbReference type="InterPro" id="IPR014284">
    <property type="entry name" value="RNA_pol_sigma-70_dom"/>
</dbReference>
<evidence type="ECO:0000256" key="1">
    <source>
        <dbReference type="ARBA" id="ARBA00010641"/>
    </source>
</evidence>
<evidence type="ECO:0000256" key="3">
    <source>
        <dbReference type="ARBA" id="ARBA00023082"/>
    </source>
</evidence>
<comment type="similarity">
    <text evidence="1">Belongs to the sigma-70 factor family. ECF subfamily.</text>
</comment>
<dbReference type="Gene3D" id="1.10.10.10">
    <property type="entry name" value="Winged helix-like DNA-binding domain superfamily/Winged helix DNA-binding domain"/>
    <property type="match status" value="1"/>
</dbReference>
<dbReference type="Proteomes" id="UP000523955">
    <property type="component" value="Unassembled WGS sequence"/>
</dbReference>
<dbReference type="SUPFAM" id="SSF88946">
    <property type="entry name" value="Sigma2 domain of RNA polymerase sigma factors"/>
    <property type="match status" value="1"/>
</dbReference>
<keyword evidence="5" id="KW-0804">Transcription</keyword>
<proteinExistence type="inferred from homology"/>
<dbReference type="Gene3D" id="1.10.1740.10">
    <property type="match status" value="1"/>
</dbReference>
<dbReference type="InterPro" id="IPR013325">
    <property type="entry name" value="RNA_pol_sigma_r2"/>
</dbReference>
<gene>
    <name evidence="8" type="ORF">H5V45_02260</name>
</gene>
<dbReference type="EMBL" id="JACKXE010000001">
    <property type="protein sequence ID" value="MBB6626134.1"/>
    <property type="molecule type" value="Genomic_DNA"/>
</dbReference>
<evidence type="ECO:0000259" key="6">
    <source>
        <dbReference type="Pfam" id="PF04542"/>
    </source>
</evidence>
<dbReference type="PANTHER" id="PTHR43133">
    <property type="entry name" value="RNA POLYMERASE ECF-TYPE SIGMA FACTO"/>
    <property type="match status" value="1"/>
</dbReference>